<reference evidence="2 3" key="1">
    <citation type="submission" date="2021-06" db="EMBL/GenBank/DDBJ databases">
        <title>Caerostris extrusa draft genome.</title>
        <authorList>
            <person name="Kono N."/>
            <person name="Arakawa K."/>
        </authorList>
    </citation>
    <scope>NUCLEOTIDE SEQUENCE [LARGE SCALE GENOMIC DNA]</scope>
</reference>
<evidence type="ECO:0000256" key="1">
    <source>
        <dbReference type="SAM" id="MobiDB-lite"/>
    </source>
</evidence>
<sequence length="224" mass="25344">MPEQEILSDKIKRLALQFLIKQYANHSFSLLLVNNELQLLDKDENTLQNYNCSPEHLLTLPIVPWHDPSFMRNFPSELRKSLSSRDGSATQVILRIKAMLELRCNRREKSRKKELKRGPDGRVASARGDSNSEPSFQEDSTDDVPFRSLPIECGNFLPLFLRETIPSALYSQISSGIRTNTVFHLFFLSACMTDCELKLGVEATQFAPGCIAVALITALPEEPF</sequence>
<feature type="region of interest" description="Disordered" evidence="1">
    <location>
        <begin position="109"/>
        <end position="144"/>
    </location>
</feature>
<proteinExistence type="predicted"/>
<protein>
    <submittedName>
        <fullName evidence="2">Uncharacterized protein</fullName>
    </submittedName>
</protein>
<comment type="caution">
    <text evidence="2">The sequence shown here is derived from an EMBL/GenBank/DDBJ whole genome shotgun (WGS) entry which is preliminary data.</text>
</comment>
<keyword evidence="3" id="KW-1185">Reference proteome</keyword>
<dbReference type="AlphaFoldDB" id="A0AAV4QVR8"/>
<name>A0AAV4QVR8_CAEEX</name>
<gene>
    <name evidence="2" type="ORF">CEXT_58911</name>
</gene>
<accession>A0AAV4QVR8</accession>
<dbReference type="EMBL" id="BPLR01006755">
    <property type="protein sequence ID" value="GIY12191.1"/>
    <property type="molecule type" value="Genomic_DNA"/>
</dbReference>
<evidence type="ECO:0000313" key="3">
    <source>
        <dbReference type="Proteomes" id="UP001054945"/>
    </source>
</evidence>
<evidence type="ECO:0000313" key="2">
    <source>
        <dbReference type="EMBL" id="GIY12191.1"/>
    </source>
</evidence>
<feature type="compositionally biased region" description="Polar residues" evidence="1">
    <location>
        <begin position="128"/>
        <end position="138"/>
    </location>
</feature>
<dbReference type="Proteomes" id="UP001054945">
    <property type="component" value="Unassembled WGS sequence"/>
</dbReference>
<organism evidence="2 3">
    <name type="scientific">Caerostris extrusa</name>
    <name type="common">Bark spider</name>
    <name type="synonym">Caerostris bankana</name>
    <dbReference type="NCBI Taxonomy" id="172846"/>
    <lineage>
        <taxon>Eukaryota</taxon>
        <taxon>Metazoa</taxon>
        <taxon>Ecdysozoa</taxon>
        <taxon>Arthropoda</taxon>
        <taxon>Chelicerata</taxon>
        <taxon>Arachnida</taxon>
        <taxon>Araneae</taxon>
        <taxon>Araneomorphae</taxon>
        <taxon>Entelegynae</taxon>
        <taxon>Araneoidea</taxon>
        <taxon>Araneidae</taxon>
        <taxon>Caerostris</taxon>
    </lineage>
</organism>